<accession>A0ABD0ZDH2</accession>
<organism evidence="2 3">
    <name type="scientific">Cardamine amara subsp. amara</name>
    <dbReference type="NCBI Taxonomy" id="228776"/>
    <lineage>
        <taxon>Eukaryota</taxon>
        <taxon>Viridiplantae</taxon>
        <taxon>Streptophyta</taxon>
        <taxon>Embryophyta</taxon>
        <taxon>Tracheophyta</taxon>
        <taxon>Spermatophyta</taxon>
        <taxon>Magnoliopsida</taxon>
        <taxon>eudicotyledons</taxon>
        <taxon>Gunneridae</taxon>
        <taxon>Pentapetalae</taxon>
        <taxon>rosids</taxon>
        <taxon>malvids</taxon>
        <taxon>Brassicales</taxon>
        <taxon>Brassicaceae</taxon>
        <taxon>Cardamineae</taxon>
        <taxon>Cardamine</taxon>
    </lineage>
</organism>
<protein>
    <recommendedName>
        <fullName evidence="4">Transmembrane protein</fullName>
    </recommendedName>
</protein>
<evidence type="ECO:0000313" key="3">
    <source>
        <dbReference type="Proteomes" id="UP001558713"/>
    </source>
</evidence>
<dbReference type="PANTHER" id="PTHR33592">
    <property type="entry name" value="TRANSMEMBRANE PROTEIN"/>
    <property type="match status" value="1"/>
</dbReference>
<proteinExistence type="predicted"/>
<feature type="chain" id="PRO_5044816825" description="Transmembrane protein" evidence="1">
    <location>
        <begin position="27"/>
        <end position="85"/>
    </location>
</feature>
<keyword evidence="3" id="KW-1185">Reference proteome</keyword>
<feature type="signal peptide" evidence="1">
    <location>
        <begin position="1"/>
        <end position="26"/>
    </location>
</feature>
<sequence>MKNSLALILSLSFLLLMVLHVPANEASRLLPKERLGHFQFLQRGEVTPSDPSSCTNIPGGHGPPCPFQERHFAGHAHGATTMTLI</sequence>
<gene>
    <name evidence="2" type="ORF">V5N11_004832</name>
</gene>
<name>A0ABD0ZDH2_CARAN</name>
<dbReference type="PANTHER" id="PTHR33592:SF5">
    <property type="entry name" value="TRANSMEMBRANE PROTEIN"/>
    <property type="match status" value="1"/>
</dbReference>
<dbReference type="EMBL" id="JBANAX010000813">
    <property type="protein sequence ID" value="KAL1192716.1"/>
    <property type="molecule type" value="Genomic_DNA"/>
</dbReference>
<evidence type="ECO:0008006" key="4">
    <source>
        <dbReference type="Google" id="ProtNLM"/>
    </source>
</evidence>
<evidence type="ECO:0000313" key="2">
    <source>
        <dbReference type="EMBL" id="KAL1192716.1"/>
    </source>
</evidence>
<reference evidence="2 3" key="1">
    <citation type="submission" date="2024-04" db="EMBL/GenBank/DDBJ databases">
        <title>Genome assembly C_amara_ONT_v2.</title>
        <authorList>
            <person name="Yant L."/>
            <person name="Moore C."/>
            <person name="Slenker M."/>
        </authorList>
    </citation>
    <scope>NUCLEOTIDE SEQUENCE [LARGE SCALE GENOMIC DNA]</scope>
    <source>
        <tissue evidence="2">Leaf</tissue>
    </source>
</reference>
<dbReference type="AlphaFoldDB" id="A0ABD0ZDH2"/>
<keyword evidence="1" id="KW-0732">Signal</keyword>
<dbReference type="Proteomes" id="UP001558713">
    <property type="component" value="Unassembled WGS sequence"/>
</dbReference>
<comment type="caution">
    <text evidence="2">The sequence shown here is derived from an EMBL/GenBank/DDBJ whole genome shotgun (WGS) entry which is preliminary data.</text>
</comment>
<evidence type="ECO:0000256" key="1">
    <source>
        <dbReference type="SAM" id="SignalP"/>
    </source>
</evidence>